<dbReference type="InterPro" id="IPR029058">
    <property type="entry name" value="AB_hydrolase_fold"/>
</dbReference>
<evidence type="ECO:0000259" key="1">
    <source>
        <dbReference type="Pfam" id="PF12697"/>
    </source>
</evidence>
<dbReference type="InterPro" id="IPR000073">
    <property type="entry name" value="AB_hydrolase_1"/>
</dbReference>
<gene>
    <name evidence="2" type="ORF">HF577_10880</name>
</gene>
<sequence>MATTTGTEGAYVTVNGLRMYYEIHGSGRPLILLHGGMLTIDLSFGRVLPALAEQHQAIAVELQGHGHTGDIDRPLQLDLLADDVVALMDHLGLERADLCGFSLGGLVATELVVRHPERVDRLVLAATHFRPDGYHPEILDPRQDSPRLPTAADFAEMQQAYAAVAPDPGHFEAFLEKAQPLVSDFRGWSDEQLRAITAPTLLVIGDTDFVRREHADAIQALLPDARLVVLPDCTHMAVTRHADVLGVLQEFLDR</sequence>
<name>A0ABX1REP5_9PSEU</name>
<dbReference type="EMBL" id="JAAXKY010000026">
    <property type="protein sequence ID" value="NMH77585.1"/>
    <property type="molecule type" value="Genomic_DNA"/>
</dbReference>
<organism evidence="2 3">
    <name type="scientific">Pseudonocardia xinjiangensis</name>
    <dbReference type="NCBI Taxonomy" id="75289"/>
    <lineage>
        <taxon>Bacteria</taxon>
        <taxon>Bacillati</taxon>
        <taxon>Actinomycetota</taxon>
        <taxon>Actinomycetes</taxon>
        <taxon>Pseudonocardiales</taxon>
        <taxon>Pseudonocardiaceae</taxon>
        <taxon>Pseudonocardia</taxon>
    </lineage>
</organism>
<accession>A0ABX1REP5</accession>
<dbReference type="PRINTS" id="PR00111">
    <property type="entry name" value="ABHYDROLASE"/>
</dbReference>
<keyword evidence="2" id="KW-0378">Hydrolase</keyword>
<proteinExistence type="predicted"/>
<reference evidence="2 3" key="1">
    <citation type="submission" date="2020-04" db="EMBL/GenBank/DDBJ databases">
        <authorList>
            <person name="Klaysubun C."/>
            <person name="Duangmal K."/>
            <person name="Lipun K."/>
        </authorList>
    </citation>
    <scope>NUCLEOTIDE SEQUENCE [LARGE SCALE GENOMIC DNA]</scope>
    <source>
        <strain evidence="2 3">JCM 11839</strain>
    </source>
</reference>
<keyword evidence="3" id="KW-1185">Reference proteome</keyword>
<evidence type="ECO:0000313" key="3">
    <source>
        <dbReference type="Proteomes" id="UP001296706"/>
    </source>
</evidence>
<dbReference type="Pfam" id="PF12697">
    <property type="entry name" value="Abhydrolase_6"/>
    <property type="match status" value="1"/>
</dbReference>
<dbReference type="PANTHER" id="PTHR43433:SF1">
    <property type="entry name" value="BLL5160 PROTEIN"/>
    <property type="match status" value="1"/>
</dbReference>
<comment type="caution">
    <text evidence="2">The sequence shown here is derived from an EMBL/GenBank/DDBJ whole genome shotgun (WGS) entry which is preliminary data.</text>
</comment>
<dbReference type="SUPFAM" id="SSF53474">
    <property type="entry name" value="alpha/beta-Hydrolases"/>
    <property type="match status" value="1"/>
</dbReference>
<dbReference type="RefSeq" id="WP_169395659.1">
    <property type="nucleotide sequence ID" value="NZ_BAAAJH010000016.1"/>
</dbReference>
<dbReference type="GO" id="GO:0016787">
    <property type="term" value="F:hydrolase activity"/>
    <property type="evidence" value="ECO:0007669"/>
    <property type="project" value="UniProtKB-KW"/>
</dbReference>
<evidence type="ECO:0000313" key="2">
    <source>
        <dbReference type="EMBL" id="NMH77585.1"/>
    </source>
</evidence>
<dbReference type="PANTHER" id="PTHR43433">
    <property type="entry name" value="HYDROLASE, ALPHA/BETA FOLD FAMILY PROTEIN"/>
    <property type="match status" value="1"/>
</dbReference>
<dbReference type="InterPro" id="IPR050471">
    <property type="entry name" value="AB_hydrolase"/>
</dbReference>
<protein>
    <submittedName>
        <fullName evidence="2">Alpha/beta fold hydrolase</fullName>
    </submittedName>
</protein>
<dbReference type="Gene3D" id="3.40.50.1820">
    <property type="entry name" value="alpha/beta hydrolase"/>
    <property type="match status" value="1"/>
</dbReference>
<feature type="domain" description="AB hydrolase-1" evidence="1">
    <location>
        <begin position="30"/>
        <end position="243"/>
    </location>
</feature>
<dbReference type="Proteomes" id="UP001296706">
    <property type="component" value="Unassembled WGS sequence"/>
</dbReference>